<dbReference type="InterPro" id="IPR002320">
    <property type="entry name" value="Thr-tRNA-ligase_IIa"/>
</dbReference>
<dbReference type="GO" id="GO:0005739">
    <property type="term" value="C:mitochondrion"/>
    <property type="evidence" value="ECO:0007669"/>
    <property type="project" value="TreeGrafter"/>
</dbReference>
<dbReference type="Proteomes" id="UP000218209">
    <property type="component" value="Unassembled WGS sequence"/>
</dbReference>
<dbReference type="Gene3D" id="3.40.50.800">
    <property type="entry name" value="Anticodon-binding domain"/>
    <property type="match status" value="1"/>
</dbReference>
<evidence type="ECO:0000256" key="9">
    <source>
        <dbReference type="ARBA" id="ARBA00023146"/>
    </source>
</evidence>
<dbReference type="PANTHER" id="PTHR11451">
    <property type="entry name" value="THREONINE-TRNA LIGASE"/>
    <property type="match status" value="1"/>
</dbReference>
<evidence type="ECO:0000256" key="8">
    <source>
        <dbReference type="ARBA" id="ARBA00022917"/>
    </source>
</evidence>
<protein>
    <recommendedName>
        <fullName evidence="3">threonine--tRNA ligase</fullName>
        <ecNumber evidence="3">6.1.1.3</ecNumber>
    </recommendedName>
    <alternativeName>
        <fullName evidence="10">Threonyl-tRNA synthetase</fullName>
    </alternativeName>
</protein>
<evidence type="ECO:0000259" key="14">
    <source>
        <dbReference type="PROSITE" id="PS51880"/>
    </source>
</evidence>
<dbReference type="FunFam" id="3.30.980.10:FF:000005">
    <property type="entry name" value="Threonyl-tRNA synthetase, mitochondrial"/>
    <property type="match status" value="1"/>
</dbReference>
<dbReference type="InterPro" id="IPR004154">
    <property type="entry name" value="Anticodon-bd"/>
</dbReference>
<dbReference type="SMART" id="SM00863">
    <property type="entry name" value="tRNA_SAD"/>
    <property type="match status" value="1"/>
</dbReference>
<dbReference type="InterPro" id="IPR002314">
    <property type="entry name" value="aa-tRNA-synt_IIb"/>
</dbReference>
<dbReference type="FunFam" id="3.10.20.30:FF:000006">
    <property type="entry name" value="Threonine--tRNA ligase, cytoplasmic"/>
    <property type="match status" value="1"/>
</dbReference>
<dbReference type="Gene3D" id="3.30.980.10">
    <property type="entry name" value="Threonyl-trna Synthetase, Chain A, domain 2"/>
    <property type="match status" value="1"/>
</dbReference>
<dbReference type="SUPFAM" id="SSF55186">
    <property type="entry name" value="ThrRS/AlaRS common domain"/>
    <property type="match status" value="1"/>
</dbReference>
<dbReference type="CDD" id="cd00860">
    <property type="entry name" value="ThrRS_anticodon"/>
    <property type="match status" value="1"/>
</dbReference>
<dbReference type="Pfam" id="PF07973">
    <property type="entry name" value="tRNA_SAD"/>
    <property type="match status" value="1"/>
</dbReference>
<dbReference type="HAMAP" id="MF_00184">
    <property type="entry name" value="Thr_tRNA_synth"/>
    <property type="match status" value="1"/>
</dbReference>
<dbReference type="Gene3D" id="3.30.930.10">
    <property type="entry name" value="Bira Bifunctional Protein, Domain 2"/>
    <property type="match status" value="1"/>
</dbReference>
<feature type="domain" description="Aminoacyl-transfer RNA synthetases class-II family profile" evidence="13">
    <location>
        <begin position="284"/>
        <end position="633"/>
    </location>
</feature>
<feature type="domain" description="TGS" evidence="14">
    <location>
        <begin position="48"/>
        <end position="112"/>
    </location>
</feature>
<dbReference type="GO" id="GO:0004829">
    <property type="term" value="F:threonine-tRNA ligase activity"/>
    <property type="evidence" value="ECO:0007669"/>
    <property type="project" value="UniProtKB-EC"/>
</dbReference>
<gene>
    <name evidence="15" type="ORF">BU14_0126s0017</name>
</gene>
<dbReference type="InterPro" id="IPR045864">
    <property type="entry name" value="aa-tRNA-synth_II/BPL/LPL"/>
</dbReference>
<keyword evidence="6" id="KW-0547">Nucleotide-binding</keyword>
<comment type="catalytic activity">
    <reaction evidence="11">
        <text>tRNA(Thr) + L-threonine + ATP = L-threonyl-tRNA(Thr) + AMP + diphosphate + H(+)</text>
        <dbReference type="Rhea" id="RHEA:24624"/>
        <dbReference type="Rhea" id="RHEA-COMP:9670"/>
        <dbReference type="Rhea" id="RHEA-COMP:9704"/>
        <dbReference type="ChEBI" id="CHEBI:15378"/>
        <dbReference type="ChEBI" id="CHEBI:30616"/>
        <dbReference type="ChEBI" id="CHEBI:33019"/>
        <dbReference type="ChEBI" id="CHEBI:57926"/>
        <dbReference type="ChEBI" id="CHEBI:78442"/>
        <dbReference type="ChEBI" id="CHEBI:78534"/>
        <dbReference type="ChEBI" id="CHEBI:456215"/>
        <dbReference type="EC" id="6.1.1.3"/>
    </reaction>
</comment>
<dbReference type="InterPro" id="IPR012676">
    <property type="entry name" value="TGS-like"/>
</dbReference>
<dbReference type="InterPro" id="IPR047246">
    <property type="entry name" value="ThrRS_anticodon"/>
</dbReference>
<evidence type="ECO:0000256" key="2">
    <source>
        <dbReference type="ARBA" id="ARBA00008226"/>
    </source>
</evidence>
<dbReference type="Pfam" id="PF02824">
    <property type="entry name" value="TGS"/>
    <property type="match status" value="1"/>
</dbReference>
<dbReference type="InterPro" id="IPR018163">
    <property type="entry name" value="Thr/Ala-tRNA-synth_IIc_edit"/>
</dbReference>
<keyword evidence="12" id="KW-0175">Coiled coil</keyword>
<dbReference type="PRINTS" id="PR01047">
    <property type="entry name" value="TRNASYNTHTHR"/>
</dbReference>
<evidence type="ECO:0000256" key="12">
    <source>
        <dbReference type="SAM" id="Coils"/>
    </source>
</evidence>
<dbReference type="SUPFAM" id="SSF55681">
    <property type="entry name" value="Class II aaRS and biotin synthetases"/>
    <property type="match status" value="1"/>
</dbReference>
<comment type="similarity">
    <text evidence="2">Belongs to the class-II aminoacyl-tRNA synthetase family.</text>
</comment>
<reference evidence="15 16" key="1">
    <citation type="submission" date="2017-03" db="EMBL/GenBank/DDBJ databases">
        <title>WGS assembly of Porphyra umbilicalis.</title>
        <authorList>
            <person name="Brawley S.H."/>
            <person name="Blouin N.A."/>
            <person name="Ficko-Blean E."/>
            <person name="Wheeler G.L."/>
            <person name="Lohr M."/>
            <person name="Goodson H.V."/>
            <person name="Jenkins J.W."/>
            <person name="Blaby-Haas C.E."/>
            <person name="Helliwell K.E."/>
            <person name="Chan C."/>
            <person name="Marriage T."/>
            <person name="Bhattacharya D."/>
            <person name="Klein A.S."/>
            <person name="Badis Y."/>
            <person name="Brodie J."/>
            <person name="Cao Y."/>
            <person name="Collen J."/>
            <person name="Dittami S.M."/>
            <person name="Gachon C.M."/>
            <person name="Green B.R."/>
            <person name="Karpowicz S."/>
            <person name="Kim J.W."/>
            <person name="Kudahl U."/>
            <person name="Lin S."/>
            <person name="Michel G."/>
            <person name="Mittag M."/>
            <person name="Olson B.J."/>
            <person name="Pangilinan J."/>
            <person name="Peng Y."/>
            <person name="Qiu H."/>
            <person name="Shu S."/>
            <person name="Singer J.T."/>
            <person name="Smith A.G."/>
            <person name="Sprecher B.N."/>
            <person name="Wagner V."/>
            <person name="Wang W."/>
            <person name="Wang Z.-Y."/>
            <person name="Yan J."/>
            <person name="Yarish C."/>
            <person name="Zoeuner-Riek S."/>
            <person name="Zhuang Y."/>
            <person name="Zou Y."/>
            <person name="Lindquist E.A."/>
            <person name="Grimwood J."/>
            <person name="Barry K."/>
            <person name="Rokhsar D.S."/>
            <person name="Schmutz J."/>
            <person name="Stiller J.W."/>
            <person name="Grossman A.R."/>
            <person name="Prochnik S.E."/>
        </authorList>
    </citation>
    <scope>NUCLEOTIDE SEQUENCE [LARGE SCALE GENOMIC DNA]</scope>
    <source>
        <strain evidence="15">4086291</strain>
    </source>
</reference>
<evidence type="ECO:0000313" key="15">
    <source>
        <dbReference type="EMBL" id="OSX77978.1"/>
    </source>
</evidence>
<evidence type="ECO:0000256" key="1">
    <source>
        <dbReference type="ARBA" id="ARBA00004496"/>
    </source>
</evidence>
<evidence type="ECO:0000256" key="6">
    <source>
        <dbReference type="ARBA" id="ARBA00022741"/>
    </source>
</evidence>
<organism evidence="15 16">
    <name type="scientific">Porphyra umbilicalis</name>
    <name type="common">Purple laver</name>
    <name type="synonym">Red alga</name>
    <dbReference type="NCBI Taxonomy" id="2786"/>
    <lineage>
        <taxon>Eukaryota</taxon>
        <taxon>Rhodophyta</taxon>
        <taxon>Bangiophyceae</taxon>
        <taxon>Bangiales</taxon>
        <taxon>Bangiaceae</taxon>
        <taxon>Porphyra</taxon>
    </lineage>
</organism>
<dbReference type="CDD" id="cd01667">
    <property type="entry name" value="TGS_ThrRS"/>
    <property type="match status" value="1"/>
</dbReference>
<dbReference type="SUPFAM" id="SSF52954">
    <property type="entry name" value="Class II aaRS ABD-related"/>
    <property type="match status" value="1"/>
</dbReference>
<keyword evidence="5" id="KW-0436">Ligase</keyword>
<dbReference type="InterPro" id="IPR033728">
    <property type="entry name" value="ThrRS_core"/>
</dbReference>
<evidence type="ECO:0000259" key="13">
    <source>
        <dbReference type="PROSITE" id="PS50862"/>
    </source>
</evidence>
<evidence type="ECO:0000256" key="4">
    <source>
        <dbReference type="ARBA" id="ARBA00022490"/>
    </source>
</evidence>
<dbReference type="AlphaFoldDB" id="A0A1X6PAU2"/>
<evidence type="ECO:0000256" key="10">
    <source>
        <dbReference type="ARBA" id="ARBA00031900"/>
    </source>
</evidence>
<dbReference type="Pfam" id="PF00587">
    <property type="entry name" value="tRNA-synt_2b"/>
    <property type="match status" value="1"/>
</dbReference>
<keyword evidence="7" id="KW-0067">ATP-binding</keyword>
<keyword evidence="8" id="KW-0648">Protein biosynthesis</keyword>
<accession>A0A1X6PAU2</accession>
<dbReference type="InterPro" id="IPR036621">
    <property type="entry name" value="Anticodon-bd_dom_sf"/>
</dbReference>
<name>A0A1X6PAU2_PORUM</name>
<dbReference type="SUPFAM" id="SSF81271">
    <property type="entry name" value="TGS-like"/>
    <property type="match status" value="1"/>
</dbReference>
<dbReference type="InterPro" id="IPR012947">
    <property type="entry name" value="tRNA_SAD"/>
</dbReference>
<dbReference type="InterPro" id="IPR004095">
    <property type="entry name" value="TGS"/>
</dbReference>
<dbReference type="GO" id="GO:0009507">
    <property type="term" value="C:chloroplast"/>
    <property type="evidence" value="ECO:0007669"/>
    <property type="project" value="TreeGrafter"/>
</dbReference>
<dbReference type="CDD" id="cd00771">
    <property type="entry name" value="ThrRS_core"/>
    <property type="match status" value="1"/>
</dbReference>
<dbReference type="PROSITE" id="PS51880">
    <property type="entry name" value="TGS"/>
    <property type="match status" value="1"/>
</dbReference>
<dbReference type="EC" id="6.1.1.3" evidence="3"/>
<keyword evidence="4" id="KW-0963">Cytoplasm</keyword>
<dbReference type="InterPro" id="IPR006195">
    <property type="entry name" value="aa-tRNA-synth_II"/>
</dbReference>
<keyword evidence="16" id="KW-1185">Reference proteome</keyword>
<keyword evidence="9" id="KW-0030">Aminoacyl-tRNA synthetase</keyword>
<evidence type="ECO:0000256" key="3">
    <source>
        <dbReference type="ARBA" id="ARBA00013163"/>
    </source>
</evidence>
<dbReference type="PROSITE" id="PS50862">
    <property type="entry name" value="AA_TRNA_LIGASE_II"/>
    <property type="match status" value="1"/>
</dbReference>
<dbReference type="GO" id="GO:0005524">
    <property type="term" value="F:ATP binding"/>
    <property type="evidence" value="ECO:0007669"/>
    <property type="project" value="UniProtKB-KW"/>
</dbReference>
<evidence type="ECO:0000256" key="5">
    <source>
        <dbReference type="ARBA" id="ARBA00022598"/>
    </source>
</evidence>
<dbReference type="OrthoDB" id="5423599at2759"/>
<dbReference type="EMBL" id="KV918823">
    <property type="protein sequence ID" value="OSX77978.1"/>
    <property type="molecule type" value="Genomic_DNA"/>
</dbReference>
<proteinExistence type="inferred from homology"/>
<dbReference type="PANTHER" id="PTHR11451:SF46">
    <property type="entry name" value="THREONINE--TRNA LIGASE"/>
    <property type="match status" value="1"/>
</dbReference>
<feature type="coiled-coil region" evidence="12">
    <location>
        <begin position="569"/>
        <end position="596"/>
    </location>
</feature>
<comment type="subcellular location">
    <subcellularLocation>
        <location evidence="1">Cytoplasm</location>
    </subcellularLocation>
</comment>
<sequence>MSLDHGGGGGVADGAPAYVAHRIAVWDAAAARTAAAREAAASADAPAAPVTIAVSLPDGSVKEAVGGVTCPMDIALGISEGLARASLVAMVDDAQWDMERPLVADCRLRLCDWSTEEGKMALWHSTAHMMGEAMEYKYGGELCIGPPLPAGGFYYDMHMGGGRPVTDEDFGDLEKRVDRIAKSKRTFQRLELSKEEAREMFAYNRFKLELINRMEAGTTITAYRDGPFIDLCRGPHVPSSSKVKAMAVLRTGSAYWLGNADNPSLQRVYGISFPDKKLLKEHRLMLAEAAKRDHRLIGKNQELFLFHGLSPGSAFLLPHGTRLFNTLLEFMRNEYWARGYDEVQTPNMFDFNLWVTSGHAANYRDSMFTLESERTEFGLKPMNCPSHCLIFASRSRSYRELPMRLADFGVLHRNELSGALSGLTRVRRFQQDDAHIFCAADSVGDEVTNFLRFLQYVYDIFGFTFTLALSTRPDKYIGSVDQWDAAEAELEAALVRFTGKAKGVAGGWGIKDKDGAFYGPKVDVCVTDAMGREWQLGTCQLDFNMPVRFDLWYRGPAAKEAPDEGEAAAASAKQQAKAAKAAAAAAEAERKRQHDEHLVAQGFRRPVIIHRAIYGSLERFLAIICEHYGGKFPFWLSPRQAIIVPVSERFLDYAHAVAGTLKRGRFFVDVDTSDQKLAKKIVLAELAQYNHILVVGAEEVETNTVNVRSRGSTDHRVMSVEDVHAEFRATREAHQ</sequence>
<dbReference type="NCBIfam" id="TIGR00418">
    <property type="entry name" value="thrS"/>
    <property type="match status" value="1"/>
</dbReference>
<evidence type="ECO:0000256" key="11">
    <source>
        <dbReference type="ARBA" id="ARBA00049515"/>
    </source>
</evidence>
<dbReference type="InterPro" id="IPR012675">
    <property type="entry name" value="Beta-grasp_dom_sf"/>
</dbReference>
<evidence type="ECO:0000256" key="7">
    <source>
        <dbReference type="ARBA" id="ARBA00022840"/>
    </source>
</evidence>
<dbReference type="Pfam" id="PF03129">
    <property type="entry name" value="HGTP_anticodon"/>
    <property type="match status" value="1"/>
</dbReference>
<dbReference type="Gene3D" id="3.10.20.30">
    <property type="match status" value="1"/>
</dbReference>
<evidence type="ECO:0000313" key="16">
    <source>
        <dbReference type="Proteomes" id="UP000218209"/>
    </source>
</evidence>
<dbReference type="GO" id="GO:0006435">
    <property type="term" value="P:threonyl-tRNA aminoacylation"/>
    <property type="evidence" value="ECO:0007669"/>
    <property type="project" value="InterPro"/>
</dbReference>